<dbReference type="EMBL" id="SRYD01000011">
    <property type="protein sequence ID" value="TGY75525.1"/>
    <property type="molecule type" value="Genomic_DNA"/>
</dbReference>
<organism evidence="9 11">
    <name type="scientific">Muribaculum intestinale</name>
    <dbReference type="NCBI Taxonomy" id="1796646"/>
    <lineage>
        <taxon>Bacteria</taxon>
        <taxon>Pseudomonadati</taxon>
        <taxon>Bacteroidota</taxon>
        <taxon>Bacteroidia</taxon>
        <taxon>Bacteroidales</taxon>
        <taxon>Muribaculaceae</taxon>
        <taxon>Muribaculum</taxon>
    </lineage>
</organism>
<dbReference type="PRINTS" id="PR00738">
    <property type="entry name" value="GLHYDRLASE20"/>
</dbReference>
<dbReference type="InterPro" id="IPR015882">
    <property type="entry name" value="HEX_bac_N"/>
</dbReference>
<reference evidence="10 12" key="3">
    <citation type="submission" date="2019-04" db="EMBL/GenBank/DDBJ databases">
        <title>Microbes associate with the intestines of laboratory mice.</title>
        <authorList>
            <person name="Navarre W."/>
            <person name="Wong E."/>
            <person name="Huang K."/>
            <person name="Tropini C."/>
            <person name="Ng K."/>
            <person name="Yu B."/>
        </authorList>
    </citation>
    <scope>NUCLEOTIDE SEQUENCE [LARGE SCALE GENOMIC DNA]</scope>
    <source>
        <strain evidence="10 12">NM06_A21</strain>
    </source>
</reference>
<dbReference type="InterPro" id="IPR025705">
    <property type="entry name" value="Beta_hexosaminidase_sua/sub"/>
</dbReference>
<proteinExistence type="inferred from homology"/>
<keyword evidence="6" id="KW-0732">Signal</keyword>
<dbReference type="Proteomes" id="UP000306630">
    <property type="component" value="Unassembled WGS sequence"/>
</dbReference>
<comment type="similarity">
    <text evidence="2">Belongs to the glycosyl hydrolase 20 family.</text>
</comment>
<dbReference type="EMBL" id="CP015402">
    <property type="protein sequence ID" value="ANU62653.1"/>
    <property type="molecule type" value="Genomic_DNA"/>
</dbReference>
<dbReference type="OrthoDB" id="1090159at2"/>
<dbReference type="InterPro" id="IPR015883">
    <property type="entry name" value="Glyco_hydro_20_cat"/>
</dbReference>
<dbReference type="AlphaFoldDB" id="A0A1B1S773"/>
<dbReference type="EC" id="3.2.1.52" evidence="3"/>
<reference evidence="11" key="1">
    <citation type="submission" date="2016-04" db="EMBL/GenBank/DDBJ databases">
        <title>Complete Genome Sequences of Twelve Strains of a Stable Defined Moderately Diverse Mouse Microbiota 2 (sDMDMm2).</title>
        <authorList>
            <person name="Uchimura Y."/>
            <person name="Wyss M."/>
            <person name="Brugiroux S."/>
            <person name="Limenitakis J.P."/>
            <person name="Stecher B."/>
            <person name="McCoy K.D."/>
            <person name="Macpherson A.J."/>
        </authorList>
    </citation>
    <scope>NUCLEOTIDE SEQUENCE [LARGE SCALE GENOMIC DNA]</scope>
    <source>
        <strain evidence="11">YL27</strain>
    </source>
</reference>
<dbReference type="GO" id="GO:0004563">
    <property type="term" value="F:beta-N-acetylhexosaminidase activity"/>
    <property type="evidence" value="ECO:0007669"/>
    <property type="project" value="UniProtKB-EC"/>
</dbReference>
<comment type="catalytic activity">
    <reaction evidence="1">
        <text>Hydrolysis of terminal non-reducing N-acetyl-D-hexosamine residues in N-acetyl-beta-D-hexosaminides.</text>
        <dbReference type="EC" id="3.2.1.52"/>
    </reaction>
</comment>
<dbReference type="Pfam" id="PF00728">
    <property type="entry name" value="Glyco_hydro_20"/>
    <property type="match status" value="1"/>
</dbReference>
<feature type="domain" description="Glycoside hydrolase family 20 catalytic" evidence="7">
    <location>
        <begin position="115"/>
        <end position="215"/>
    </location>
</feature>
<name>A0A1B1S773_9BACT</name>
<evidence type="ECO:0000256" key="2">
    <source>
        <dbReference type="ARBA" id="ARBA00006285"/>
    </source>
</evidence>
<evidence type="ECO:0000313" key="11">
    <source>
        <dbReference type="Proteomes" id="UP000186351"/>
    </source>
</evidence>
<dbReference type="RefSeq" id="WP_068960035.1">
    <property type="nucleotide sequence ID" value="NZ_CAJTAP010000002.1"/>
</dbReference>
<feature type="domain" description="Beta-hexosaminidase bacterial type N-terminal" evidence="8">
    <location>
        <begin position="64"/>
        <end position="112"/>
    </location>
</feature>
<dbReference type="Pfam" id="PF02838">
    <property type="entry name" value="Glyco_hydro_20b"/>
    <property type="match status" value="1"/>
</dbReference>
<feature type="signal peptide" evidence="6">
    <location>
        <begin position="1"/>
        <end position="19"/>
    </location>
</feature>
<dbReference type="Proteomes" id="UP000186351">
    <property type="component" value="Chromosome"/>
</dbReference>
<accession>A0A1Z2XEH8</accession>
<dbReference type="KEGG" id="pary:A4V02_02190"/>
<evidence type="ECO:0000256" key="1">
    <source>
        <dbReference type="ARBA" id="ARBA00001231"/>
    </source>
</evidence>
<dbReference type="Gene3D" id="3.30.379.10">
    <property type="entry name" value="Chitobiase/beta-hexosaminidase domain 2-like"/>
    <property type="match status" value="1"/>
</dbReference>
<dbReference type="PANTHER" id="PTHR22600:SF57">
    <property type="entry name" value="BETA-N-ACETYLHEXOSAMINIDASE"/>
    <property type="match status" value="1"/>
</dbReference>
<evidence type="ECO:0000313" key="12">
    <source>
        <dbReference type="Proteomes" id="UP000306630"/>
    </source>
</evidence>
<keyword evidence="11" id="KW-1185">Reference proteome</keyword>
<keyword evidence="4" id="KW-0378">Hydrolase</keyword>
<evidence type="ECO:0000256" key="6">
    <source>
        <dbReference type="SAM" id="SignalP"/>
    </source>
</evidence>
<dbReference type="GO" id="GO:0005975">
    <property type="term" value="P:carbohydrate metabolic process"/>
    <property type="evidence" value="ECO:0007669"/>
    <property type="project" value="InterPro"/>
</dbReference>
<evidence type="ECO:0000259" key="7">
    <source>
        <dbReference type="Pfam" id="PF00728"/>
    </source>
</evidence>
<dbReference type="GO" id="GO:0030203">
    <property type="term" value="P:glycosaminoglycan metabolic process"/>
    <property type="evidence" value="ECO:0007669"/>
    <property type="project" value="TreeGrafter"/>
</dbReference>
<dbReference type="GO" id="GO:0016020">
    <property type="term" value="C:membrane"/>
    <property type="evidence" value="ECO:0007669"/>
    <property type="project" value="TreeGrafter"/>
</dbReference>
<dbReference type="STRING" id="1796646.A4V02_02190"/>
<dbReference type="Gene3D" id="3.20.20.80">
    <property type="entry name" value="Glycosidases"/>
    <property type="match status" value="1"/>
</dbReference>
<feature type="chain" id="PRO_5008529216" description="beta-N-acetylhexosaminidase" evidence="6">
    <location>
        <begin position="20"/>
        <end position="610"/>
    </location>
</feature>
<sequence length="610" mass="69112">MKHIITLILAVMAMSVRIAASVEQSLSLIPQPREIKWIGQTATLPEDTVPEIRIAAGTIAGYDSPEAYRITITPDNISIDANSGQGAVWARQTLRQLRYPDGTYPRVQIVDAPEFPIRGFMYDDGRNFAGIGRIKIYIDLMSAYKLNVFQWHLTDKPAWRIECRAYPRLNDGRFQRPGRDQGKFYTYDEIRDVIEYARQRGITVIPEIDMPGHSDYFQTTFGIPMDSGEGMNILEDCIDEFCREIPAESCPYIHIGSDEVHINDAGGFMRWAQDVIGRHGRRALVWDPGLPADSLTIRQFWREGRPNDLEYPKGVPFVDSGMGYLNNYDPLLSPFKIYFHPLCGTGSSDRHRLGGIICLWNDVRVADKNLTAIHNGMPGGIMAFSERAWRGGDIATCDHGPYGTVIPRHDEAGMKGFEEFQKRMANHKERFLKKEMSYWTPLHASEWHVEITGDSISRKFTAYGDVLDLDALCASHGISAAAPVTCRISRDIVSDTDTVRYFKIGFEAPARSNRNSDGVAAIGKWPNFGEVTVNGVPVAPPHWKEPGAYRYHYNTWARLEEELPYTDEQLYWMRDPVPVTLNKGKNTVTLTLRRHFKGQHFQAAFIEAPM</sequence>
<gene>
    <name evidence="9" type="ORF">A4V02_02190</name>
    <name evidence="10" type="ORF">E5333_03910</name>
</gene>
<evidence type="ECO:0000313" key="10">
    <source>
        <dbReference type="EMBL" id="TGY75525.1"/>
    </source>
</evidence>
<dbReference type="SUPFAM" id="SSF51445">
    <property type="entry name" value="(Trans)glycosidases"/>
    <property type="match status" value="1"/>
</dbReference>
<evidence type="ECO:0000256" key="5">
    <source>
        <dbReference type="ARBA" id="ARBA00023295"/>
    </source>
</evidence>
<accession>A0A1B1S773</accession>
<protein>
    <recommendedName>
        <fullName evidence="3">beta-N-acetylhexosaminidase</fullName>
        <ecNumber evidence="3">3.2.1.52</ecNumber>
    </recommendedName>
</protein>
<evidence type="ECO:0000313" key="9">
    <source>
        <dbReference type="EMBL" id="ANU62653.1"/>
    </source>
</evidence>
<dbReference type="InterPro" id="IPR029018">
    <property type="entry name" value="Hex-like_dom2"/>
</dbReference>
<dbReference type="InterPro" id="IPR017853">
    <property type="entry name" value="GH"/>
</dbReference>
<evidence type="ECO:0000256" key="4">
    <source>
        <dbReference type="ARBA" id="ARBA00022801"/>
    </source>
</evidence>
<dbReference type="SUPFAM" id="SSF55545">
    <property type="entry name" value="beta-N-acetylhexosaminidase-like domain"/>
    <property type="match status" value="1"/>
</dbReference>
<evidence type="ECO:0000259" key="8">
    <source>
        <dbReference type="Pfam" id="PF02838"/>
    </source>
</evidence>
<reference evidence="9" key="2">
    <citation type="submission" date="2017-04" db="EMBL/GenBank/DDBJ databases">
        <title>Complete Genome Sequences of Twelve Strains of a Stable Defined Moderately Diverse Mouse Microbiota 2 (sDMDMm2).</title>
        <authorList>
            <person name="Uchimura Y."/>
            <person name="Wyss M."/>
            <person name="Brugiroux S."/>
            <person name="Limenitakis J.P."/>
            <person name="Stecher B."/>
            <person name="McCoy K.D."/>
            <person name="Macpherson A.J."/>
        </authorList>
    </citation>
    <scope>NUCLEOTIDE SEQUENCE</scope>
    <source>
        <strain evidence="9">YL27</strain>
    </source>
</reference>
<dbReference type="GeneID" id="65535648"/>
<evidence type="ECO:0000256" key="3">
    <source>
        <dbReference type="ARBA" id="ARBA00012663"/>
    </source>
</evidence>
<dbReference type="PANTHER" id="PTHR22600">
    <property type="entry name" value="BETA-HEXOSAMINIDASE"/>
    <property type="match status" value="1"/>
</dbReference>
<keyword evidence="5" id="KW-0326">Glycosidase</keyword>